<reference evidence="2" key="2">
    <citation type="submission" date="2020-09" db="EMBL/GenBank/DDBJ databases">
        <authorList>
            <person name="Sun Q."/>
            <person name="Zhou Y."/>
        </authorList>
    </citation>
    <scope>NUCLEOTIDE SEQUENCE</scope>
    <source>
        <strain evidence="2">CGMCC 1.15178</strain>
    </source>
</reference>
<comment type="caution">
    <text evidence="2">The sequence shown here is derived from an EMBL/GenBank/DDBJ whole genome shotgun (WGS) entry which is preliminary data.</text>
</comment>
<dbReference type="Proteomes" id="UP000612456">
    <property type="component" value="Unassembled WGS sequence"/>
</dbReference>
<dbReference type="InterPro" id="IPR004435">
    <property type="entry name" value="MobB_dom"/>
</dbReference>
<dbReference type="AlphaFoldDB" id="A0A916ZJZ8"/>
<sequence length="207" mass="22787">MMTANDNLSTTTTAPFVLQIVGYKNSGKTTLITALIPRFKELGFRVGTIKHDAHDFSIDRPGTDSWKHQQAGADITAISSPWRTAVMSNSPEPLSRLLAGMEHVDLVLVEGFKHESHRKLVLLREAGDLPLLSELNFVAGAAWWPAASPAPDGDEPMWLAEPADANPLTDGEARQLADNLKHFRLHDTAGIFLWIHSLLVTQRQNGH</sequence>
<evidence type="ECO:0000259" key="1">
    <source>
        <dbReference type="Pfam" id="PF03205"/>
    </source>
</evidence>
<evidence type="ECO:0000313" key="2">
    <source>
        <dbReference type="EMBL" id="GGE01573.1"/>
    </source>
</evidence>
<evidence type="ECO:0000313" key="3">
    <source>
        <dbReference type="Proteomes" id="UP000612456"/>
    </source>
</evidence>
<dbReference type="Pfam" id="PF03205">
    <property type="entry name" value="MobB"/>
    <property type="match status" value="1"/>
</dbReference>
<dbReference type="InterPro" id="IPR027417">
    <property type="entry name" value="P-loop_NTPase"/>
</dbReference>
<organism evidence="2 3">
    <name type="scientific">Paenibacillus nasutitermitis</name>
    <dbReference type="NCBI Taxonomy" id="1652958"/>
    <lineage>
        <taxon>Bacteria</taxon>
        <taxon>Bacillati</taxon>
        <taxon>Bacillota</taxon>
        <taxon>Bacilli</taxon>
        <taxon>Bacillales</taxon>
        <taxon>Paenibacillaceae</taxon>
        <taxon>Paenibacillus</taxon>
    </lineage>
</organism>
<dbReference type="Gene3D" id="3.40.50.300">
    <property type="entry name" value="P-loop containing nucleotide triphosphate hydrolases"/>
    <property type="match status" value="1"/>
</dbReference>
<dbReference type="CDD" id="cd03116">
    <property type="entry name" value="MobB"/>
    <property type="match status" value="1"/>
</dbReference>
<dbReference type="GO" id="GO:0006777">
    <property type="term" value="P:Mo-molybdopterin cofactor biosynthetic process"/>
    <property type="evidence" value="ECO:0007669"/>
    <property type="project" value="InterPro"/>
</dbReference>
<name>A0A916ZJZ8_9BACL</name>
<feature type="domain" description="Molybdopterin-guanine dinucleotide biosynthesis protein B (MobB)" evidence="1">
    <location>
        <begin position="17"/>
        <end position="130"/>
    </location>
</feature>
<dbReference type="PANTHER" id="PTHR40072">
    <property type="entry name" value="MOLYBDOPTERIN-GUANINE DINUCLEOTIDE BIOSYNTHESIS ADAPTER PROTEIN-RELATED"/>
    <property type="match status" value="1"/>
</dbReference>
<dbReference type="InterPro" id="IPR052539">
    <property type="entry name" value="MGD_biosynthesis_adapter"/>
</dbReference>
<dbReference type="EMBL" id="BMHP01000016">
    <property type="protein sequence ID" value="GGE01573.1"/>
    <property type="molecule type" value="Genomic_DNA"/>
</dbReference>
<protein>
    <recommendedName>
        <fullName evidence="1">Molybdopterin-guanine dinucleotide biosynthesis protein B (MobB) domain-containing protein</fullName>
    </recommendedName>
</protein>
<dbReference type="RefSeq" id="WP_189000649.1">
    <property type="nucleotide sequence ID" value="NZ_BMHP01000016.1"/>
</dbReference>
<reference evidence="2" key="1">
    <citation type="journal article" date="2014" name="Int. J. Syst. Evol. Microbiol.">
        <title>Complete genome sequence of Corynebacterium casei LMG S-19264T (=DSM 44701T), isolated from a smear-ripened cheese.</title>
        <authorList>
            <consortium name="US DOE Joint Genome Institute (JGI-PGF)"/>
            <person name="Walter F."/>
            <person name="Albersmeier A."/>
            <person name="Kalinowski J."/>
            <person name="Ruckert C."/>
        </authorList>
    </citation>
    <scope>NUCLEOTIDE SEQUENCE</scope>
    <source>
        <strain evidence="2">CGMCC 1.15178</strain>
    </source>
</reference>
<gene>
    <name evidence="2" type="ORF">GCM10010911_70600</name>
</gene>
<accession>A0A916ZJZ8</accession>
<dbReference type="SUPFAM" id="SSF52540">
    <property type="entry name" value="P-loop containing nucleoside triphosphate hydrolases"/>
    <property type="match status" value="1"/>
</dbReference>
<proteinExistence type="predicted"/>
<dbReference type="NCBIfam" id="TIGR00176">
    <property type="entry name" value="mobB"/>
    <property type="match status" value="1"/>
</dbReference>
<dbReference type="PANTHER" id="PTHR40072:SF1">
    <property type="entry name" value="MOLYBDOPTERIN-GUANINE DINUCLEOTIDE BIOSYNTHESIS ADAPTER PROTEIN"/>
    <property type="match status" value="1"/>
</dbReference>
<dbReference type="GO" id="GO:0005525">
    <property type="term" value="F:GTP binding"/>
    <property type="evidence" value="ECO:0007669"/>
    <property type="project" value="InterPro"/>
</dbReference>
<keyword evidence="3" id="KW-1185">Reference proteome</keyword>